<evidence type="ECO:0000259" key="9">
    <source>
        <dbReference type="PROSITE" id="PS50109"/>
    </source>
</evidence>
<dbReference type="InterPro" id="IPR036097">
    <property type="entry name" value="HisK_dim/P_sf"/>
</dbReference>
<dbReference type="InterPro" id="IPR005467">
    <property type="entry name" value="His_kinase_dom"/>
</dbReference>
<keyword evidence="8" id="KW-1133">Transmembrane helix</keyword>
<evidence type="ECO:0000256" key="3">
    <source>
        <dbReference type="ARBA" id="ARBA00012438"/>
    </source>
</evidence>
<dbReference type="PROSITE" id="PS50112">
    <property type="entry name" value="PAS"/>
    <property type="match status" value="1"/>
</dbReference>
<dbReference type="InterPro" id="IPR033417">
    <property type="entry name" value="CHASE8"/>
</dbReference>
<proteinExistence type="predicted"/>
<dbReference type="InterPro" id="IPR050351">
    <property type="entry name" value="BphY/WalK/GraS-like"/>
</dbReference>
<dbReference type="InterPro" id="IPR000014">
    <property type="entry name" value="PAS"/>
</dbReference>
<protein>
    <recommendedName>
        <fullName evidence="3">histidine kinase</fullName>
        <ecNumber evidence="3">2.7.13.3</ecNumber>
    </recommendedName>
</protein>
<dbReference type="SMART" id="SM00091">
    <property type="entry name" value="PAS"/>
    <property type="match status" value="1"/>
</dbReference>
<keyword evidence="8" id="KW-0812">Transmembrane</keyword>
<gene>
    <name evidence="12" type="ORF">SAE01_08480</name>
</gene>
<dbReference type="GO" id="GO:0030295">
    <property type="term" value="F:protein kinase activator activity"/>
    <property type="evidence" value="ECO:0007669"/>
    <property type="project" value="TreeGrafter"/>
</dbReference>
<dbReference type="SUPFAM" id="SSF55785">
    <property type="entry name" value="PYP-like sensor domain (PAS domain)"/>
    <property type="match status" value="1"/>
</dbReference>
<dbReference type="SMART" id="SM00387">
    <property type="entry name" value="HATPase_c"/>
    <property type="match status" value="1"/>
</dbReference>
<evidence type="ECO:0000256" key="2">
    <source>
        <dbReference type="ARBA" id="ARBA00004370"/>
    </source>
</evidence>
<dbReference type="PANTHER" id="PTHR42878:SF15">
    <property type="entry name" value="BACTERIOPHYTOCHROME"/>
    <property type="match status" value="1"/>
</dbReference>
<name>A0A512B8R1_9BACT</name>
<dbReference type="InterPro" id="IPR003660">
    <property type="entry name" value="HAMP_dom"/>
</dbReference>
<dbReference type="GO" id="GO:0000156">
    <property type="term" value="F:phosphorelay response regulator activity"/>
    <property type="evidence" value="ECO:0007669"/>
    <property type="project" value="TreeGrafter"/>
</dbReference>
<comment type="subcellular location">
    <subcellularLocation>
        <location evidence="2">Membrane</location>
    </subcellularLocation>
</comment>
<evidence type="ECO:0000313" key="12">
    <source>
        <dbReference type="EMBL" id="GEO08352.1"/>
    </source>
</evidence>
<dbReference type="PRINTS" id="PR00344">
    <property type="entry name" value="BCTRLSENSOR"/>
</dbReference>
<dbReference type="InterPro" id="IPR035965">
    <property type="entry name" value="PAS-like_dom_sf"/>
</dbReference>
<dbReference type="FunFam" id="3.30.565.10:FF:000006">
    <property type="entry name" value="Sensor histidine kinase WalK"/>
    <property type="match status" value="1"/>
</dbReference>
<dbReference type="InterPro" id="IPR003661">
    <property type="entry name" value="HisK_dim/P_dom"/>
</dbReference>
<dbReference type="InterPro" id="IPR004358">
    <property type="entry name" value="Sig_transdc_His_kin-like_C"/>
</dbReference>
<sequence>MKENYSSIQKKLMRLVLITSGVVLLLTCIGFFAYEFFTYREASRERLTTLSEIVAANSTAPLAFDDAKVAAQTLEALKAEKHIVAASLYDKKGNLFARYPATFPKYNLPIRPGEPGFKYSGDFLQGFVAVKEDGKVLGALYIRSDMDAIYTRFQRYGLIALLVIALSIFVAYLLSRQLQKKIAKPILALASTARDISEKHDYTVRAQKFDNDELGLLTDAFNQMLTEIERQNEEITFLNQGLELKVNERTNELEQANIELKLKSEFEETIIDSSVDIIAVFDKELRYVTLNKYGREVYGLEEKNVIGKNILEVFPQLKTSVMYRHLQNTFEKGEMLLDDHYNSNISDRVLQNYFIPLLDKDHNVYRVLVIGHDITEISKAHEKLMLVNKELEKSNLDLEQFAFVASHDLQEPLRKIQTFSQLLEKNLNDKEAIRNYLSKIISSAVRMTDLIKAVLNYSRLSNEKGEFEEVDLNEVVENIRSDLELTIVEREANIKVDKLPVLHGNRLQLSQLFMNLISNSIKFSSRNPQISISSRPMDDAEAKALNGFDVNGKYVQLTVKDNGIGFEQQYAEKIFTVFQRLHGKQEYPGTGIGLALCKKIIDNHHGYISVTSEPGEGTAFTIILPTKPSDVAITLS</sequence>
<dbReference type="Pfam" id="PF08448">
    <property type="entry name" value="PAS_4"/>
    <property type="match status" value="1"/>
</dbReference>
<comment type="caution">
    <text evidence="12">The sequence shown here is derived from an EMBL/GenBank/DDBJ whole genome shotgun (WGS) entry which is preliminary data.</text>
</comment>
<dbReference type="CDD" id="cd06225">
    <property type="entry name" value="HAMP"/>
    <property type="match status" value="1"/>
</dbReference>
<dbReference type="Pfam" id="PF00672">
    <property type="entry name" value="HAMP"/>
    <property type="match status" value="1"/>
</dbReference>
<feature type="domain" description="HAMP" evidence="11">
    <location>
        <begin position="180"/>
        <end position="233"/>
    </location>
</feature>
<evidence type="ECO:0000259" key="10">
    <source>
        <dbReference type="PROSITE" id="PS50112"/>
    </source>
</evidence>
<keyword evidence="4" id="KW-0597">Phosphoprotein</keyword>
<keyword evidence="6" id="KW-0418">Kinase</keyword>
<dbReference type="SMART" id="SM00304">
    <property type="entry name" value="HAMP"/>
    <property type="match status" value="1"/>
</dbReference>
<dbReference type="GO" id="GO:0007234">
    <property type="term" value="P:osmosensory signaling via phosphorelay pathway"/>
    <property type="evidence" value="ECO:0007669"/>
    <property type="project" value="TreeGrafter"/>
</dbReference>
<dbReference type="Pfam" id="PF17152">
    <property type="entry name" value="CHASE8"/>
    <property type="match status" value="1"/>
</dbReference>
<comment type="catalytic activity">
    <reaction evidence="1">
        <text>ATP + protein L-histidine = ADP + protein N-phospho-L-histidine.</text>
        <dbReference type="EC" id="2.7.13.3"/>
    </reaction>
</comment>
<dbReference type="GO" id="GO:0000155">
    <property type="term" value="F:phosphorelay sensor kinase activity"/>
    <property type="evidence" value="ECO:0007669"/>
    <property type="project" value="InterPro"/>
</dbReference>
<dbReference type="NCBIfam" id="TIGR00229">
    <property type="entry name" value="sensory_box"/>
    <property type="match status" value="1"/>
</dbReference>
<feature type="transmembrane region" description="Helical" evidence="8">
    <location>
        <begin position="156"/>
        <end position="174"/>
    </location>
</feature>
<evidence type="ECO:0000256" key="1">
    <source>
        <dbReference type="ARBA" id="ARBA00000085"/>
    </source>
</evidence>
<dbReference type="Gene3D" id="6.10.340.10">
    <property type="match status" value="1"/>
</dbReference>
<keyword evidence="7 8" id="KW-0472">Membrane</keyword>
<accession>A0A512B8R1</accession>
<feature type="domain" description="Histidine kinase" evidence="9">
    <location>
        <begin position="404"/>
        <end position="628"/>
    </location>
</feature>
<dbReference type="Pfam" id="PF02518">
    <property type="entry name" value="HATPase_c"/>
    <property type="match status" value="1"/>
</dbReference>
<dbReference type="SUPFAM" id="SSF55874">
    <property type="entry name" value="ATPase domain of HSP90 chaperone/DNA topoisomerase II/histidine kinase"/>
    <property type="match status" value="1"/>
</dbReference>
<dbReference type="GO" id="GO:0016020">
    <property type="term" value="C:membrane"/>
    <property type="evidence" value="ECO:0007669"/>
    <property type="project" value="UniProtKB-SubCell"/>
</dbReference>
<dbReference type="SUPFAM" id="SSF158472">
    <property type="entry name" value="HAMP domain-like"/>
    <property type="match status" value="1"/>
</dbReference>
<keyword evidence="13" id="KW-1185">Reference proteome</keyword>
<organism evidence="12 13">
    <name type="scientific">Segetibacter aerophilus</name>
    <dbReference type="NCBI Taxonomy" id="670293"/>
    <lineage>
        <taxon>Bacteria</taxon>
        <taxon>Pseudomonadati</taxon>
        <taxon>Bacteroidota</taxon>
        <taxon>Chitinophagia</taxon>
        <taxon>Chitinophagales</taxon>
        <taxon>Chitinophagaceae</taxon>
        <taxon>Segetibacter</taxon>
    </lineage>
</organism>
<dbReference type="AlphaFoldDB" id="A0A512B8R1"/>
<dbReference type="PANTHER" id="PTHR42878">
    <property type="entry name" value="TWO-COMPONENT HISTIDINE KINASE"/>
    <property type="match status" value="1"/>
</dbReference>
<reference evidence="12 13" key="1">
    <citation type="submission" date="2019-07" db="EMBL/GenBank/DDBJ databases">
        <title>Whole genome shotgun sequence of Segetibacter aerophilus NBRC 106135.</title>
        <authorList>
            <person name="Hosoyama A."/>
            <person name="Uohara A."/>
            <person name="Ohji S."/>
            <person name="Ichikawa N."/>
        </authorList>
    </citation>
    <scope>NUCLEOTIDE SEQUENCE [LARGE SCALE GENOMIC DNA]</scope>
    <source>
        <strain evidence="12 13">NBRC 106135</strain>
    </source>
</reference>
<dbReference type="Gene3D" id="3.30.450.20">
    <property type="entry name" value="PAS domain"/>
    <property type="match status" value="1"/>
</dbReference>
<evidence type="ECO:0000256" key="8">
    <source>
        <dbReference type="SAM" id="Phobius"/>
    </source>
</evidence>
<evidence type="ECO:0000313" key="13">
    <source>
        <dbReference type="Proteomes" id="UP000321513"/>
    </source>
</evidence>
<dbReference type="CDD" id="cd00082">
    <property type="entry name" value="HisKA"/>
    <property type="match status" value="1"/>
</dbReference>
<dbReference type="Pfam" id="PF00512">
    <property type="entry name" value="HisKA"/>
    <property type="match status" value="1"/>
</dbReference>
<evidence type="ECO:0000256" key="6">
    <source>
        <dbReference type="ARBA" id="ARBA00022777"/>
    </source>
</evidence>
<dbReference type="RefSeq" id="WP_147202417.1">
    <property type="nucleotide sequence ID" value="NZ_BJYT01000002.1"/>
</dbReference>
<evidence type="ECO:0000259" key="11">
    <source>
        <dbReference type="PROSITE" id="PS50885"/>
    </source>
</evidence>
<dbReference type="SMART" id="SM00388">
    <property type="entry name" value="HisKA"/>
    <property type="match status" value="1"/>
</dbReference>
<dbReference type="InterPro" id="IPR036890">
    <property type="entry name" value="HATPase_C_sf"/>
</dbReference>
<dbReference type="PROSITE" id="PS50885">
    <property type="entry name" value="HAMP"/>
    <property type="match status" value="1"/>
</dbReference>
<dbReference type="EC" id="2.7.13.3" evidence="3"/>
<dbReference type="PROSITE" id="PS50109">
    <property type="entry name" value="HIS_KIN"/>
    <property type="match status" value="1"/>
</dbReference>
<dbReference type="InterPro" id="IPR003594">
    <property type="entry name" value="HATPase_dom"/>
</dbReference>
<dbReference type="EMBL" id="BJYT01000002">
    <property type="protein sequence ID" value="GEO08352.1"/>
    <property type="molecule type" value="Genomic_DNA"/>
</dbReference>
<dbReference type="Gene3D" id="3.30.565.10">
    <property type="entry name" value="Histidine kinase-like ATPase, C-terminal domain"/>
    <property type="match status" value="1"/>
</dbReference>
<keyword evidence="5" id="KW-0808">Transferase</keyword>
<evidence type="ECO:0000256" key="7">
    <source>
        <dbReference type="ARBA" id="ARBA00023136"/>
    </source>
</evidence>
<dbReference type="Proteomes" id="UP000321513">
    <property type="component" value="Unassembled WGS sequence"/>
</dbReference>
<dbReference type="Gene3D" id="1.10.287.130">
    <property type="match status" value="1"/>
</dbReference>
<evidence type="ECO:0000256" key="5">
    <source>
        <dbReference type="ARBA" id="ARBA00022679"/>
    </source>
</evidence>
<dbReference type="InterPro" id="IPR013656">
    <property type="entry name" value="PAS_4"/>
</dbReference>
<evidence type="ECO:0000256" key="4">
    <source>
        <dbReference type="ARBA" id="ARBA00022553"/>
    </source>
</evidence>
<feature type="domain" description="PAS" evidence="10">
    <location>
        <begin position="263"/>
        <end position="333"/>
    </location>
</feature>
<feature type="transmembrane region" description="Helical" evidence="8">
    <location>
        <begin position="12"/>
        <end position="34"/>
    </location>
</feature>
<dbReference type="OrthoDB" id="9810447at2"/>
<dbReference type="SUPFAM" id="SSF47384">
    <property type="entry name" value="Homodimeric domain of signal transducing histidine kinase"/>
    <property type="match status" value="1"/>
</dbReference>